<dbReference type="PROSITE" id="PS50196">
    <property type="entry name" value="RANBD1"/>
    <property type="match status" value="4"/>
</dbReference>
<reference evidence="10" key="1">
    <citation type="submission" date="2025-08" db="UniProtKB">
        <authorList>
            <consortium name="Ensembl"/>
        </authorList>
    </citation>
    <scope>IDENTIFICATION</scope>
</reference>
<dbReference type="FunFam" id="2.30.29.30:FF:000018">
    <property type="entry name" value="E3 SUMO-protein ligase RanBP2"/>
    <property type="match status" value="4"/>
</dbReference>
<dbReference type="Pfam" id="PF00641">
    <property type="entry name" value="Zn_ribbon_RanBP"/>
    <property type="match status" value="6"/>
</dbReference>
<reference evidence="10" key="2">
    <citation type="submission" date="2025-09" db="UniProtKB">
        <authorList>
            <consortium name="Ensembl"/>
        </authorList>
    </citation>
    <scope>IDENTIFICATION</scope>
</reference>
<feature type="compositionally biased region" description="Low complexity" evidence="7">
    <location>
        <begin position="1637"/>
        <end position="1646"/>
    </location>
</feature>
<feature type="domain" description="RanBD1" evidence="8">
    <location>
        <begin position="1778"/>
        <end position="1914"/>
    </location>
</feature>
<dbReference type="Proteomes" id="UP000261540">
    <property type="component" value="Unplaced"/>
</dbReference>
<dbReference type="SUPFAM" id="SSF90209">
    <property type="entry name" value="Ran binding protein zinc finger-like"/>
    <property type="match status" value="5"/>
</dbReference>
<keyword evidence="2" id="KW-0479">Metal-binding</keyword>
<dbReference type="SMART" id="SM00547">
    <property type="entry name" value="ZnF_RBZ"/>
    <property type="match status" value="6"/>
</dbReference>
<keyword evidence="3 5" id="KW-0863">Zinc-finger</keyword>
<feature type="repeat" description="TPR" evidence="6">
    <location>
        <begin position="60"/>
        <end position="93"/>
    </location>
</feature>
<evidence type="ECO:0000259" key="8">
    <source>
        <dbReference type="PROSITE" id="PS50196"/>
    </source>
</evidence>
<feature type="compositionally biased region" description="Basic and acidic residues" evidence="7">
    <location>
        <begin position="1623"/>
        <end position="1636"/>
    </location>
</feature>
<dbReference type="PROSITE" id="PS01358">
    <property type="entry name" value="ZF_RANBP2_1"/>
    <property type="match status" value="5"/>
</dbReference>
<dbReference type="STRING" id="1676925.ENSPKIP00000003631"/>
<evidence type="ECO:0000256" key="7">
    <source>
        <dbReference type="SAM" id="MobiDB-lite"/>
    </source>
</evidence>
<dbReference type="CDD" id="cd13176">
    <property type="entry name" value="RanBD_RanBP2-like"/>
    <property type="match status" value="1"/>
</dbReference>
<feature type="domain" description="RanBP2-type" evidence="9">
    <location>
        <begin position="1465"/>
        <end position="1494"/>
    </location>
</feature>
<dbReference type="GO" id="GO:0005643">
    <property type="term" value="C:nuclear pore"/>
    <property type="evidence" value="ECO:0007669"/>
    <property type="project" value="TreeGrafter"/>
</dbReference>
<dbReference type="Gene3D" id="1.25.40.10">
    <property type="entry name" value="Tetratricopeptide repeat domain"/>
    <property type="match status" value="1"/>
</dbReference>
<feature type="domain" description="RanBD1" evidence="8">
    <location>
        <begin position="2572"/>
        <end position="2707"/>
    </location>
</feature>
<evidence type="ECO:0000256" key="2">
    <source>
        <dbReference type="ARBA" id="ARBA00022723"/>
    </source>
</evidence>
<dbReference type="PANTHER" id="PTHR23138:SF87">
    <property type="entry name" value="E3 SUMO-PROTEIN LIGASE RANBP2"/>
    <property type="match status" value="1"/>
</dbReference>
<dbReference type="PANTHER" id="PTHR23138">
    <property type="entry name" value="RAN BINDING PROTEIN"/>
    <property type="match status" value="1"/>
</dbReference>
<evidence type="ECO:0000256" key="4">
    <source>
        <dbReference type="ARBA" id="ARBA00022833"/>
    </source>
</evidence>
<evidence type="ECO:0000259" key="9">
    <source>
        <dbReference type="PROSITE" id="PS50199"/>
    </source>
</evidence>
<dbReference type="Pfam" id="PF12185">
    <property type="entry name" value="IR1-M"/>
    <property type="match status" value="1"/>
</dbReference>
<evidence type="ECO:0000256" key="5">
    <source>
        <dbReference type="PROSITE-ProRule" id="PRU00322"/>
    </source>
</evidence>
<dbReference type="Pfam" id="PF00638">
    <property type="entry name" value="Ran_BP1"/>
    <property type="match status" value="4"/>
</dbReference>
<feature type="region of interest" description="Disordered" evidence="7">
    <location>
        <begin position="1105"/>
        <end position="1142"/>
    </location>
</feature>
<sequence>MQQNGVDADRFLYSVQSASPAMKEAPEKCFFLAKKFLQNGEHEQAKRHVSAYLGVKERDPKAHRLLGLIFEKERDVNKAVGCYKRSVDLDPRQKDVVLRVAELLCNLPETDSRADFWVDKAAKLLPNHPIVFKLKEKLLSAQGQRGRNQLFDLLKSQLKVCPSDPYINVKLVQLYCSDGQLKEAVDHCLAVEKKRDMRYSLDWYSTVTQTIQEYLTQPSVLSNHSLCSMLRRELLLAHCNLLRQTLFEPGVEQSVKALQSFDQAMQSVKMASGNTANGLTELVSELRGHLYLYAGTFFLKMVHNREYQKKPGVQLASLCYLLAYQIPRPKSRPSKGEPAASRLLDLLASDRKSQSGHMLLSLAQQGECFKEIVENLCNEPGKKLLFEDLFGSQCPAPQSFIANDNIHGVSTKMPEISDLEKLDSDAVLLCGESLQQLTWLGLQLVHLGRRPCFGAWLKKLFPRHIQETFKLDSNATESICLLDLEVFLCGVVFTSPLLQAGHGVLPPCCLPLQIIGQLATERQSEWWDDACCFINRKVTMSNTARVQKTIQCGLDTLKGIGKLHGLQPALLICWAQHLSYMGHSLRSCDKRAYIGRSVHYWAVVKPLLQDIKANRSIPIPLKPLFPHVRDKDIQVSSVVGYENEAETVFAVLQDIKGNTEHAISILEDAKTISAFWHLAQIFRRCSEEAANSSEKAEYLRKIWKCLTKVCQADAADLEKVQLPISMEELMDWLSEVRQQLGEGTGALEDEAGCQEQPGTGPIFVLPEPSDPSSLSSRSLPAKSVASPSKRLVFSPKTPPQWAEDQTSMFQMLFQEMEALTNELHNWSGSMASANPRAPGEAHTVESHGESFSPAQNLHGAPLTVATTGLSGYCSQPPAYDSQYLLRTATNVTPTKAPVYRMNSLPPQPRIYPHDQLYGAPLHFDQPAPSLLSPYGEDYYSHAVSQSTTNPTLPEPGYFTKSRPQSQPLKCEEEKFPDLGFGQPSPAVPLRAGVITQSTTAAAFKFNSNFKSNDGDFTFSSAQAKNNEILRPLTSDMHIGTEGFLGEKRPNEDQTPGHSVIFSFGCKDSSGISPTSATQGPSNQSIFVEKEKPFTFTGMSKVMDRVDKANRKQRDEKGMESDNDSTRVEEDEDGPHFEPIIPLPDKVDVKTGEEEEEEIFCSRAKLFRFESDSKEWKERGIGSVKILRHKTSSKVRLLMRRDQVLKICANHYITEDMELKLNAGSDRSWVWHAVDYADEIPKPEQLAIRFKTVEEAALFKGKFDQARMSTGQDQKQMKSADVKGFVAPIPALGAFTFQFGEHFQKTSGSNSASLGFGSFPQIPTSFKFGTSTESATADNLQITKKLSPKISSEDTAATVKPVSSSSSIGFGAQFTKKPGQWDCDTCSIMNEATATSCIACQAPNPNRKSLVDSTSAVKPASSLSSSGFGAQFTKMSGQWDCDTCAVRNEATAACCMACQAPNPCKKSSQWDCDTCAVRNEATAACCMDCQAPNPCKKSSQWDCDTCAVRNEATAACCMACQTPNPCKKSSQWDCDSCAVRNEASATRCISCQAPFKIQMLEGPWDCEKCLTRNEFSSSHCVSCGTPNSSAKVKATPLLSGFILNPKSPEQFPRFSAPSTFKFGQADDKGPHSSKVELKSATSSSSSGFSFSMPIPTGGFKFGIQEPVKEPTFESFPKNHSNESKEKGNHGTDVTKSYFPAQGEQGESPVLHFKPYTLPLADLTRSSQGDFQFEHKDPEFKDFTQAGEQVFTSLQPPVKINSSVQDEDDMYKTEENDDIQFEPVVKMPEKVDLVTGEENEDVLYSQRVKLFRFDADSSQWKERGVGNLKFLKNKENGRLRVLMRRDQVLKVCANHWINTTMNLKPLSGSDRAWMWLANDFSDGDAKPEQLAAKFKTPDLAKEFKLKFEECQKLLLDIPLQTPHKLIDSGRTAHLIQKAEEMKSGLKHLKSFLTDDKAKISQDEGQVSTATAADTSSFQPIVTPTKSPSRVNQSRVSVGTDEESETTQEDDRDGQFFEPIVPLPDLVDISTGEENEQVVFIHRAKLFRYAKDLQQWKERGIGDIKILQNDDSKRVRLVMRRDQVLKLCANHWITSSMKLEPMKGAEKAWVWSAFDFAEGKGNIEQLAVRFKLQEVANSFKDAFEKAKDAQENKVLVSPISPGEAPSQEALCQKPAAVMLKETSQENLSHGSCTPDNMTAAPFMAHSHNLSAAVVSPPKFVFGSDSVQKIFGSPSSCTQNVSSKIKPKEKALTASSPSFKISVSASQPSLSPMMPAFRVPEGGLDFRLFKDNPMAFWTSAASNRFKPQVASESKGRTDIADTSEDVEDVQVVFVREPTSEQARLARELLLPITFFCYQNEPDYISDDEDDDEDFDTAVRKLNGRLYPSNPEGATVQEKESSGKWLGDGVATCERVPVTELGRDKCLQHPHTEADKGVQRREQLSLSAVSSSSDTPVATVNMTKGVVIVPESQPDSTSDAYPVFVAGDSCPIDLSAKKSDKPDSTSKDTFSFGIQSVGGVSFADLANSSGEYAFGKQDSSFTWANAGAAVFGIGTVSQRTEDEASDDAEAPSSDDVHFEPIVHLPEVEIKSGEEDEEVLFKARAKLYRWDRALCQWKERGVGDLKILCQQQKCYYRVLMRREQVLKVCANHTITTAMELKPMSSSSNALVWTATDYSEENPKVEQLAAKFKNEELADTFKKMFELCQSHLTQVEPSQTPGHLEFTSKD</sequence>
<feature type="domain" description="RanBP2-type" evidence="9">
    <location>
        <begin position="1559"/>
        <end position="1588"/>
    </location>
</feature>
<dbReference type="GO" id="GO:0005737">
    <property type="term" value="C:cytoplasm"/>
    <property type="evidence" value="ECO:0007669"/>
    <property type="project" value="TreeGrafter"/>
</dbReference>
<feature type="domain" description="RanBP2-type" evidence="9">
    <location>
        <begin position="1527"/>
        <end position="1556"/>
    </location>
</feature>
<dbReference type="InterPro" id="IPR011990">
    <property type="entry name" value="TPR-like_helical_dom_sf"/>
</dbReference>
<dbReference type="GeneTree" id="ENSGT00940000154389"/>
<dbReference type="InterPro" id="IPR000156">
    <property type="entry name" value="Ran_bind_dom"/>
</dbReference>
<dbReference type="PROSITE" id="PS50005">
    <property type="entry name" value="TPR"/>
    <property type="match status" value="1"/>
</dbReference>
<dbReference type="InterPro" id="IPR011993">
    <property type="entry name" value="PH-like_dom_sf"/>
</dbReference>
<dbReference type="InterPro" id="IPR036443">
    <property type="entry name" value="Znf_RanBP2_sf"/>
</dbReference>
<dbReference type="FunFam" id="4.10.1060.10:FF:000003">
    <property type="entry name" value="E3 SUMO-protein ligase RanBP2"/>
    <property type="match status" value="1"/>
</dbReference>
<dbReference type="Gene3D" id="2.30.29.30">
    <property type="entry name" value="Pleckstrin-homology domain (PH domain)/Phosphotyrosine-binding domain (PTB)"/>
    <property type="match status" value="4"/>
</dbReference>
<name>A0A3B3QDZ6_9TELE</name>
<protein>
    <submittedName>
        <fullName evidence="10">RAN binding protein 2</fullName>
    </submittedName>
</protein>
<evidence type="ECO:0000256" key="3">
    <source>
        <dbReference type="ARBA" id="ARBA00022771"/>
    </source>
</evidence>
<dbReference type="InterPro" id="IPR022011">
    <property type="entry name" value="IR1-M"/>
</dbReference>
<feature type="region of interest" description="Disordered" evidence="7">
    <location>
        <begin position="1617"/>
        <end position="1646"/>
    </location>
</feature>
<dbReference type="SMART" id="SM00028">
    <property type="entry name" value="TPR"/>
    <property type="match status" value="2"/>
</dbReference>
<feature type="domain" description="RanBP2-type" evidence="9">
    <location>
        <begin position="1376"/>
        <end position="1405"/>
    </location>
</feature>
<dbReference type="GO" id="GO:0005096">
    <property type="term" value="F:GTPase activator activity"/>
    <property type="evidence" value="ECO:0007669"/>
    <property type="project" value="TreeGrafter"/>
</dbReference>
<feature type="compositionally biased region" description="Polar residues" evidence="7">
    <location>
        <begin position="1961"/>
        <end position="1994"/>
    </location>
</feature>
<dbReference type="InterPro" id="IPR001876">
    <property type="entry name" value="Znf_RanBP2"/>
</dbReference>
<feature type="domain" description="RanBP2-type" evidence="9">
    <location>
        <begin position="1434"/>
        <end position="1463"/>
    </location>
</feature>
<dbReference type="PROSITE" id="PS50199">
    <property type="entry name" value="ZF_RANBP2_2"/>
    <property type="match status" value="6"/>
</dbReference>
<feature type="domain" description="RanBD1" evidence="8">
    <location>
        <begin position="1135"/>
        <end position="1271"/>
    </location>
</feature>
<dbReference type="Ensembl" id="ENSPKIT00000027593.1">
    <property type="protein sequence ID" value="ENSPKIP00000003631.1"/>
    <property type="gene ID" value="ENSPKIG00000021054.1"/>
</dbReference>
<dbReference type="InterPro" id="IPR019734">
    <property type="entry name" value="TPR_rpt"/>
</dbReference>
<dbReference type="Gene3D" id="4.10.1060.10">
    <property type="entry name" value="Zinc finger, RanBP2-type"/>
    <property type="match status" value="5"/>
</dbReference>
<keyword evidence="1" id="KW-0597">Phosphoprotein</keyword>
<evidence type="ECO:0000313" key="10">
    <source>
        <dbReference type="Ensembl" id="ENSPKIP00000003631.1"/>
    </source>
</evidence>
<feature type="compositionally biased region" description="Basic and acidic residues" evidence="7">
    <location>
        <begin position="1105"/>
        <end position="1127"/>
    </location>
</feature>
<feature type="region of interest" description="Disordered" evidence="7">
    <location>
        <begin position="1961"/>
        <end position="2014"/>
    </location>
</feature>
<dbReference type="CDD" id="cd13177">
    <property type="entry name" value="RanBD2_RanBP2-like"/>
    <property type="match status" value="1"/>
</dbReference>
<evidence type="ECO:0000256" key="1">
    <source>
        <dbReference type="ARBA" id="ARBA00022553"/>
    </source>
</evidence>
<organism evidence="10 11">
    <name type="scientific">Paramormyrops kingsleyae</name>
    <dbReference type="NCBI Taxonomy" id="1676925"/>
    <lineage>
        <taxon>Eukaryota</taxon>
        <taxon>Metazoa</taxon>
        <taxon>Chordata</taxon>
        <taxon>Craniata</taxon>
        <taxon>Vertebrata</taxon>
        <taxon>Euteleostomi</taxon>
        <taxon>Actinopterygii</taxon>
        <taxon>Neopterygii</taxon>
        <taxon>Teleostei</taxon>
        <taxon>Osteoglossocephala</taxon>
        <taxon>Osteoglossomorpha</taxon>
        <taxon>Osteoglossiformes</taxon>
        <taxon>Mormyridae</taxon>
        <taxon>Paramormyrops</taxon>
    </lineage>
</organism>
<feature type="compositionally biased region" description="Basic and acidic residues" evidence="7">
    <location>
        <begin position="1678"/>
        <end position="1688"/>
    </location>
</feature>
<evidence type="ECO:0000256" key="6">
    <source>
        <dbReference type="PROSITE-ProRule" id="PRU00339"/>
    </source>
</evidence>
<feature type="region of interest" description="Disordered" evidence="7">
    <location>
        <begin position="1670"/>
        <end position="1691"/>
    </location>
</feature>
<feature type="region of interest" description="Disordered" evidence="7">
    <location>
        <begin position="944"/>
        <end position="967"/>
    </location>
</feature>
<feature type="domain" description="RanBD1" evidence="8">
    <location>
        <begin position="2013"/>
        <end position="2149"/>
    </location>
</feature>
<keyword evidence="11" id="KW-1185">Reference proteome</keyword>
<dbReference type="SMART" id="SM00160">
    <property type="entry name" value="RanBD"/>
    <property type="match status" value="4"/>
</dbReference>
<feature type="domain" description="RanBP2-type" evidence="9">
    <location>
        <begin position="1496"/>
        <end position="1525"/>
    </location>
</feature>
<keyword evidence="6" id="KW-0802">TPR repeat</keyword>
<keyword evidence="4" id="KW-0862">Zinc</keyword>
<dbReference type="SUPFAM" id="SSF50729">
    <property type="entry name" value="PH domain-like"/>
    <property type="match status" value="4"/>
</dbReference>
<accession>A0A3B3QDZ6</accession>
<feature type="compositionally biased region" description="Acidic residues" evidence="7">
    <location>
        <begin position="1997"/>
        <end position="2009"/>
    </location>
</feature>
<evidence type="ECO:0000313" key="11">
    <source>
        <dbReference type="Proteomes" id="UP000261540"/>
    </source>
</evidence>
<dbReference type="GO" id="GO:0008270">
    <property type="term" value="F:zinc ion binding"/>
    <property type="evidence" value="ECO:0007669"/>
    <property type="project" value="UniProtKB-KW"/>
</dbReference>
<dbReference type="SUPFAM" id="SSF48452">
    <property type="entry name" value="TPR-like"/>
    <property type="match status" value="1"/>
</dbReference>
<proteinExistence type="predicted"/>
<dbReference type="InterPro" id="IPR045255">
    <property type="entry name" value="RanBP1-like"/>
</dbReference>